<reference evidence="3 4" key="1">
    <citation type="journal article" date="2018" name="Nat. Ecol. Evol.">
        <title>Shark genomes provide insights into elasmobranch evolution and the origin of vertebrates.</title>
        <authorList>
            <person name="Hara Y"/>
            <person name="Yamaguchi K"/>
            <person name="Onimaru K"/>
            <person name="Kadota M"/>
            <person name="Koyanagi M"/>
            <person name="Keeley SD"/>
            <person name="Tatsumi K"/>
            <person name="Tanaka K"/>
            <person name="Motone F"/>
            <person name="Kageyama Y"/>
            <person name="Nozu R"/>
            <person name="Adachi N"/>
            <person name="Nishimura O"/>
            <person name="Nakagawa R"/>
            <person name="Tanegashima C"/>
            <person name="Kiyatake I"/>
            <person name="Matsumoto R"/>
            <person name="Murakumo K"/>
            <person name="Nishida K"/>
            <person name="Terakita A"/>
            <person name="Kuratani S"/>
            <person name="Sato K"/>
            <person name="Hyodo S Kuraku.S."/>
        </authorList>
    </citation>
    <scope>NUCLEOTIDE SEQUENCE [LARGE SCALE GENOMIC DNA]</scope>
</reference>
<proteinExistence type="predicted"/>
<accession>A0A401NI72</accession>
<evidence type="ECO:0000313" key="4">
    <source>
        <dbReference type="Proteomes" id="UP000288216"/>
    </source>
</evidence>
<evidence type="ECO:0008006" key="5">
    <source>
        <dbReference type="Google" id="ProtNLM"/>
    </source>
</evidence>
<feature type="signal peptide" evidence="2">
    <location>
        <begin position="1"/>
        <end position="27"/>
    </location>
</feature>
<dbReference type="OMA" id="DHSMSEF"/>
<organism evidence="3 4">
    <name type="scientific">Scyliorhinus torazame</name>
    <name type="common">Cloudy catshark</name>
    <name type="synonym">Catulus torazame</name>
    <dbReference type="NCBI Taxonomy" id="75743"/>
    <lineage>
        <taxon>Eukaryota</taxon>
        <taxon>Metazoa</taxon>
        <taxon>Chordata</taxon>
        <taxon>Craniata</taxon>
        <taxon>Vertebrata</taxon>
        <taxon>Chondrichthyes</taxon>
        <taxon>Elasmobranchii</taxon>
        <taxon>Galeomorphii</taxon>
        <taxon>Galeoidea</taxon>
        <taxon>Carcharhiniformes</taxon>
        <taxon>Scyliorhinidae</taxon>
        <taxon>Scyliorhinus</taxon>
    </lineage>
</organism>
<dbReference type="EMBL" id="BFAA01007526">
    <property type="protein sequence ID" value="GCB60564.1"/>
    <property type="molecule type" value="Genomic_DNA"/>
</dbReference>
<sequence length="631" mass="69731">PPSAMPGGPRLLLLLAVSCLAAGRCWAVFGWFRRQEGAGAPGSCPSPGGRLAAAGPSHPPFEMSAVDERFVSEGRRLELSLLDSCHQAVIAQLKSSCIDLSEEELAKLGVTLFNCQAAAEHRLTYPCTADMTLAECTADMDPDTWNAYHIVSNRARSVCYATRQQDFKRRTEVTVNSLVVSASSQLEAMKMLKNGQKELRDLTASSLEKVVKSQNELLEQQEQLQDGQQDLESSINGNLEKLAKEKELIASGHQQVARLIEGITLTMENVSSQLAHQNSELQEGHRAILTDLLEVRARAHQVYTKLDSNLALFSAHQSQTAIYYDQLMEKLQKMNQTVGMVMNMIDHLELGVSQRLNSIQHFLSWTGNNLHVIYTCTVHVSYFLVAALIMTFLQTPGFSRAVLLILVVLNALSQFNHCASMDFKCLSLFLFMTVIGNWMLINYLSFWKRKVLQGRPSTPVIVPSNFYNSQTGFRTSTPERKHDILSLEEELEKLECDGLPDNYGLRNADFIRSSPVIETPAQASSHTATPLEYVSKTPISSMPILKKRLGLTNSARWEVTQRNIVVEGASLNPSACVCEAETFTLNHSAASSGSLSQRQPCCGITKTGQPCRNKAVTGQEFCRVHSSGQTS</sequence>
<dbReference type="PANTHER" id="PTHR33538">
    <property type="entry name" value="PROTEIN GAMETE EXPRESSED 1"/>
    <property type="match status" value="1"/>
</dbReference>
<feature type="transmembrane region" description="Helical" evidence="1">
    <location>
        <begin position="427"/>
        <end position="446"/>
    </location>
</feature>
<keyword evidence="2" id="KW-0732">Signal</keyword>
<dbReference type="InterPro" id="IPR040346">
    <property type="entry name" value="GEX1/Brambleberry"/>
</dbReference>
<evidence type="ECO:0000256" key="2">
    <source>
        <dbReference type="SAM" id="SignalP"/>
    </source>
</evidence>
<dbReference type="OrthoDB" id="5978806at2759"/>
<dbReference type="STRING" id="75743.A0A401NI72"/>
<keyword evidence="1" id="KW-0472">Membrane</keyword>
<keyword evidence="4" id="KW-1185">Reference proteome</keyword>
<feature type="transmembrane region" description="Helical" evidence="1">
    <location>
        <begin position="397"/>
        <end position="415"/>
    </location>
</feature>
<keyword evidence="1" id="KW-1133">Transmembrane helix</keyword>
<feature type="chain" id="PRO_5019469025" description="Protein brambleberry" evidence="2">
    <location>
        <begin position="28"/>
        <end position="631"/>
    </location>
</feature>
<comment type="caution">
    <text evidence="3">The sequence shown here is derived from an EMBL/GenBank/DDBJ whole genome shotgun (WGS) entry which is preliminary data.</text>
</comment>
<evidence type="ECO:0000256" key="1">
    <source>
        <dbReference type="SAM" id="Phobius"/>
    </source>
</evidence>
<protein>
    <recommendedName>
        <fullName evidence="5">Protein brambleberry</fullName>
    </recommendedName>
</protein>
<name>A0A401NI72_SCYTO</name>
<dbReference type="Proteomes" id="UP000288216">
    <property type="component" value="Unassembled WGS sequence"/>
</dbReference>
<dbReference type="PANTHER" id="PTHR33538:SF1">
    <property type="entry name" value="PROTEIN BRAMBLEBERRY"/>
    <property type="match status" value="1"/>
</dbReference>
<feature type="transmembrane region" description="Helical" evidence="1">
    <location>
        <begin position="372"/>
        <end position="390"/>
    </location>
</feature>
<feature type="non-terminal residue" evidence="3">
    <location>
        <position position="1"/>
    </location>
</feature>
<evidence type="ECO:0000313" key="3">
    <source>
        <dbReference type="EMBL" id="GCB60564.1"/>
    </source>
</evidence>
<keyword evidence="1" id="KW-0812">Transmembrane</keyword>
<gene>
    <name evidence="3" type="ORF">scyTo_0014192</name>
</gene>
<dbReference type="AlphaFoldDB" id="A0A401NI72"/>